<dbReference type="PROSITE" id="PS51721">
    <property type="entry name" value="G_CP"/>
    <property type="match status" value="1"/>
</dbReference>
<dbReference type="PANTHER" id="PTHR32120:SF10">
    <property type="entry name" value="SMALL RIBOSOMAL SUBUNIT BIOGENESIS GTPASE RSGA"/>
    <property type="match status" value="1"/>
</dbReference>
<feature type="binding site" evidence="10">
    <location>
        <position position="383"/>
    </location>
    <ligand>
        <name>Zn(2+)</name>
        <dbReference type="ChEBI" id="CHEBI:29105"/>
    </ligand>
</feature>
<protein>
    <recommendedName>
        <fullName evidence="10">Small ribosomal subunit biogenesis GTPase RsgA</fullName>
        <ecNumber evidence="10">3.6.1.-</ecNumber>
    </recommendedName>
</protein>
<feature type="domain" description="EngC GTPase" evidence="12">
    <location>
        <begin position="209"/>
        <end position="354"/>
    </location>
</feature>
<comment type="subunit">
    <text evidence="10">Monomer. Associates with 30S ribosomal subunit, binds 16S rRNA.</text>
</comment>
<dbReference type="NCBIfam" id="TIGR00157">
    <property type="entry name" value="ribosome small subunit-dependent GTPase A"/>
    <property type="match status" value="1"/>
</dbReference>
<keyword evidence="15" id="KW-1185">Reference proteome</keyword>
<feature type="region of interest" description="Disordered" evidence="11">
    <location>
        <begin position="319"/>
        <end position="342"/>
    </location>
</feature>
<evidence type="ECO:0000256" key="3">
    <source>
        <dbReference type="ARBA" id="ARBA00022723"/>
    </source>
</evidence>
<feature type="binding site" evidence="10">
    <location>
        <position position="385"/>
    </location>
    <ligand>
        <name>Zn(2+)</name>
        <dbReference type="ChEBI" id="CHEBI:29105"/>
    </ligand>
</feature>
<feature type="binding site" evidence="10">
    <location>
        <begin position="248"/>
        <end position="251"/>
    </location>
    <ligand>
        <name>GTP</name>
        <dbReference type="ChEBI" id="CHEBI:37565"/>
    </ligand>
</feature>
<keyword evidence="2 10" id="KW-0690">Ribosome biogenesis</keyword>
<keyword evidence="4 10" id="KW-0699">rRNA-binding</keyword>
<feature type="binding site" evidence="10">
    <location>
        <begin position="298"/>
        <end position="306"/>
    </location>
    <ligand>
        <name>GTP</name>
        <dbReference type="ChEBI" id="CHEBI:37565"/>
    </ligand>
</feature>
<dbReference type="SUPFAM" id="SSF52540">
    <property type="entry name" value="P-loop containing nucleoside triphosphate hydrolases"/>
    <property type="match status" value="1"/>
</dbReference>
<dbReference type="OrthoDB" id="9809485at2"/>
<dbReference type="GO" id="GO:0019843">
    <property type="term" value="F:rRNA binding"/>
    <property type="evidence" value="ECO:0007669"/>
    <property type="project" value="UniProtKB-KW"/>
</dbReference>
<keyword evidence="9 10" id="KW-0342">GTP-binding</keyword>
<dbReference type="GO" id="GO:0003924">
    <property type="term" value="F:GTPase activity"/>
    <property type="evidence" value="ECO:0007669"/>
    <property type="project" value="UniProtKB-UniRule"/>
</dbReference>
<comment type="caution">
    <text evidence="14">The sequence shown here is derived from an EMBL/GenBank/DDBJ whole genome shotgun (WGS) entry which is preliminary data.</text>
</comment>
<dbReference type="Gene3D" id="1.10.40.50">
    <property type="entry name" value="Probable gtpase engc, domain 3"/>
    <property type="match status" value="1"/>
</dbReference>
<dbReference type="InterPro" id="IPR030378">
    <property type="entry name" value="G_CP_dom"/>
</dbReference>
<keyword evidence="1 10" id="KW-0963">Cytoplasm</keyword>
<dbReference type="GO" id="GO:0042274">
    <property type="term" value="P:ribosomal small subunit biogenesis"/>
    <property type="evidence" value="ECO:0007669"/>
    <property type="project" value="UniProtKB-UniRule"/>
</dbReference>
<comment type="function">
    <text evidence="10">One of several proteins that assist in the late maturation steps of the functional core of the 30S ribosomal subunit. Helps release RbfA from mature subunits. May play a role in the assembly of ribosomal proteins into the subunit. Circularly permuted GTPase that catalyzes slow GTP hydrolysis, GTPase activity is stimulated by the 30S ribosomal subunit.</text>
</comment>
<evidence type="ECO:0000256" key="10">
    <source>
        <dbReference type="HAMAP-Rule" id="MF_01820"/>
    </source>
</evidence>
<dbReference type="EMBL" id="VIGB01000003">
    <property type="protein sequence ID" value="TQF05948.1"/>
    <property type="molecule type" value="Genomic_DNA"/>
</dbReference>
<keyword evidence="3 10" id="KW-0479">Metal-binding</keyword>
<proteinExistence type="inferred from homology"/>
<dbReference type="PROSITE" id="PS50936">
    <property type="entry name" value="ENGC_GTPASE"/>
    <property type="match status" value="1"/>
</dbReference>
<keyword evidence="6 10" id="KW-0378">Hydrolase</keyword>
<evidence type="ECO:0000256" key="4">
    <source>
        <dbReference type="ARBA" id="ARBA00022730"/>
    </source>
</evidence>
<feature type="binding site" evidence="10">
    <location>
        <position position="391"/>
    </location>
    <ligand>
        <name>Zn(2+)</name>
        <dbReference type="ChEBI" id="CHEBI:29105"/>
    </ligand>
</feature>
<keyword evidence="8 10" id="KW-0694">RNA-binding</keyword>
<dbReference type="GO" id="GO:0005525">
    <property type="term" value="F:GTP binding"/>
    <property type="evidence" value="ECO:0007669"/>
    <property type="project" value="UniProtKB-UniRule"/>
</dbReference>
<accession>A0A540WAC5</accession>
<comment type="similarity">
    <text evidence="10">Belongs to the TRAFAC class YlqF/YawG GTPase family. RsgA subfamily.</text>
</comment>
<evidence type="ECO:0000313" key="14">
    <source>
        <dbReference type="EMBL" id="TQF05948.1"/>
    </source>
</evidence>
<evidence type="ECO:0000256" key="5">
    <source>
        <dbReference type="ARBA" id="ARBA00022741"/>
    </source>
</evidence>
<dbReference type="GO" id="GO:0005737">
    <property type="term" value="C:cytoplasm"/>
    <property type="evidence" value="ECO:0007669"/>
    <property type="project" value="UniProtKB-SubCell"/>
</dbReference>
<evidence type="ECO:0000256" key="11">
    <source>
        <dbReference type="SAM" id="MobiDB-lite"/>
    </source>
</evidence>
<feature type="domain" description="CP-type G" evidence="13">
    <location>
        <begin position="201"/>
        <end position="356"/>
    </location>
</feature>
<organism evidence="14 15">
    <name type="scientific">Kitasatospora acidiphila</name>
    <dbReference type="NCBI Taxonomy" id="2567942"/>
    <lineage>
        <taxon>Bacteria</taxon>
        <taxon>Bacillati</taxon>
        <taxon>Actinomycetota</taxon>
        <taxon>Actinomycetes</taxon>
        <taxon>Kitasatosporales</taxon>
        <taxon>Streptomycetaceae</taxon>
        <taxon>Kitasatospora</taxon>
    </lineage>
</organism>
<feature type="binding site" evidence="10">
    <location>
        <position position="378"/>
    </location>
    <ligand>
        <name>Zn(2+)</name>
        <dbReference type="ChEBI" id="CHEBI:29105"/>
    </ligand>
</feature>
<comment type="cofactor">
    <cofactor evidence="10">
        <name>Zn(2+)</name>
        <dbReference type="ChEBI" id="CHEBI:29105"/>
    </cofactor>
    <text evidence="10">Binds 1 zinc ion per subunit.</text>
</comment>
<evidence type="ECO:0000256" key="1">
    <source>
        <dbReference type="ARBA" id="ARBA00022490"/>
    </source>
</evidence>
<evidence type="ECO:0000256" key="6">
    <source>
        <dbReference type="ARBA" id="ARBA00022801"/>
    </source>
</evidence>
<dbReference type="AlphaFoldDB" id="A0A540WAC5"/>
<evidence type="ECO:0000256" key="2">
    <source>
        <dbReference type="ARBA" id="ARBA00022517"/>
    </source>
</evidence>
<dbReference type="CDD" id="cd01854">
    <property type="entry name" value="YjeQ_EngC"/>
    <property type="match status" value="1"/>
</dbReference>
<evidence type="ECO:0000256" key="9">
    <source>
        <dbReference type="ARBA" id="ARBA00023134"/>
    </source>
</evidence>
<dbReference type="Proteomes" id="UP000319103">
    <property type="component" value="Unassembled WGS sequence"/>
</dbReference>
<dbReference type="Pfam" id="PF03193">
    <property type="entry name" value="RsgA_GTPase"/>
    <property type="match status" value="1"/>
</dbReference>
<evidence type="ECO:0000256" key="7">
    <source>
        <dbReference type="ARBA" id="ARBA00022833"/>
    </source>
</evidence>
<dbReference type="HAMAP" id="MF_01820">
    <property type="entry name" value="GTPase_RsgA"/>
    <property type="match status" value="1"/>
</dbReference>
<dbReference type="GO" id="GO:0046872">
    <property type="term" value="F:metal ion binding"/>
    <property type="evidence" value="ECO:0007669"/>
    <property type="project" value="UniProtKB-KW"/>
</dbReference>
<dbReference type="InterPro" id="IPR027417">
    <property type="entry name" value="P-loop_NTPase"/>
</dbReference>
<dbReference type="Gene3D" id="3.40.50.300">
    <property type="entry name" value="P-loop containing nucleotide triphosphate hydrolases"/>
    <property type="match status" value="1"/>
</dbReference>
<comment type="subcellular location">
    <subcellularLocation>
        <location evidence="10">Cytoplasm</location>
    </subcellularLocation>
</comment>
<reference evidence="14 15" key="1">
    <citation type="submission" date="2019-06" db="EMBL/GenBank/DDBJ databases">
        <title>Description of Kitasatospora acidophila sp. nov. isolated from pine grove soil, and reclassification of Streptomyces novaecaesareae to Kitasatospora novaeceasareae comb. nov.</title>
        <authorList>
            <person name="Kim M.J."/>
        </authorList>
    </citation>
    <scope>NUCLEOTIDE SEQUENCE [LARGE SCALE GENOMIC DNA]</scope>
    <source>
        <strain evidence="14 15">MMS16-CNU292</strain>
    </source>
</reference>
<evidence type="ECO:0000259" key="13">
    <source>
        <dbReference type="PROSITE" id="PS51721"/>
    </source>
</evidence>
<dbReference type="EC" id="3.6.1.-" evidence="10"/>
<keyword evidence="7 10" id="KW-0862">Zinc</keyword>
<name>A0A540WAC5_9ACTN</name>
<keyword evidence="5 10" id="KW-0547">Nucleotide-binding</keyword>
<evidence type="ECO:0000256" key="8">
    <source>
        <dbReference type="ARBA" id="ARBA00022884"/>
    </source>
</evidence>
<evidence type="ECO:0000313" key="15">
    <source>
        <dbReference type="Proteomes" id="UP000319103"/>
    </source>
</evidence>
<feature type="region of interest" description="Disordered" evidence="11">
    <location>
        <begin position="1"/>
        <end position="60"/>
    </location>
</feature>
<dbReference type="InterPro" id="IPR010914">
    <property type="entry name" value="RsgA_GTPase_dom"/>
</dbReference>
<evidence type="ECO:0000259" key="12">
    <source>
        <dbReference type="PROSITE" id="PS50936"/>
    </source>
</evidence>
<dbReference type="PANTHER" id="PTHR32120">
    <property type="entry name" value="SMALL RIBOSOMAL SUBUNIT BIOGENESIS GTPASE RSGA"/>
    <property type="match status" value="1"/>
</dbReference>
<gene>
    <name evidence="10 14" type="primary">rsgA</name>
    <name evidence="14" type="ORF">E6W39_31640</name>
</gene>
<sequence length="457" mass="47884">MRSRGACSKLPSASDHRTGDPPSGPVLGPGAETGGGPDGCHRVRRCPAQHSPSPPPPPGCRLTIAQPPGISAPEGLTALFNALSTSARSTSARSTSEDLLAAYGWTDRLTEQFAPLADAGLVAGRLARVDRGQADVVIADPETGALTTVRADTRPVSGGETIDNPCTGDWVAVDPHAEPMATLAALLPRSTAIVRKGAGKSSDGQVLAANVDTVVIAVSLATEPDLGRVERFLALAYESGAQPLIVLTKADLVDDAEYIRADVEQVAPGATVLVVSAETGDGLDVLRACLGGTAALIGQSGAGKSTLTNALLGSEVMTVQQTRDSDNKGRHTTTTREMFPLPGGGVLIDTPGLRGVGLYGGEGLQQAFAEIEELAETCRFPDCSHHSEPGCAVRAALEDGTLAHRRWDSYLKLQRENEWIASRSDARLAAERERVWKTRSKNARGNIRPWHGSRAPK</sequence>
<dbReference type="InterPro" id="IPR004881">
    <property type="entry name" value="Ribosome_biogen_GTPase_RsgA"/>
</dbReference>